<accession>A0A2Z7BFV4</accession>
<evidence type="ECO:0000313" key="4">
    <source>
        <dbReference type="EMBL" id="KZV30861.1"/>
    </source>
</evidence>
<dbReference type="Proteomes" id="UP000250235">
    <property type="component" value="Unassembled WGS sequence"/>
</dbReference>
<keyword evidence="5" id="KW-1185">Reference proteome</keyword>
<dbReference type="AlphaFoldDB" id="A0A2Z7BFV4"/>
<proteinExistence type="predicted"/>
<keyword evidence="1" id="KW-0175">Coiled coil</keyword>
<dbReference type="PANTHER" id="PTHR31161">
    <property type="entry name" value="PROTEIN GRAVITROPIC IN THE LIGHT 1"/>
    <property type="match status" value="1"/>
</dbReference>
<feature type="coiled-coil region" evidence="1">
    <location>
        <begin position="146"/>
        <end position="194"/>
    </location>
</feature>
<feature type="domain" description="DUF641" evidence="2">
    <location>
        <begin position="71"/>
        <end position="194"/>
    </location>
</feature>
<dbReference type="Pfam" id="PF04859">
    <property type="entry name" value="DUF641"/>
    <property type="match status" value="1"/>
</dbReference>
<name>A0A2Z7BFV4_9LAMI</name>
<protein>
    <submittedName>
        <fullName evidence="4">Uncharacterized protein</fullName>
    </submittedName>
</protein>
<dbReference type="InterPro" id="IPR056813">
    <property type="entry name" value="GIL1_IRKI_C"/>
</dbReference>
<dbReference type="InterPro" id="IPR006943">
    <property type="entry name" value="DUF641_pln"/>
</dbReference>
<dbReference type="GO" id="GO:0009639">
    <property type="term" value="P:response to red or far red light"/>
    <property type="evidence" value="ECO:0007669"/>
    <property type="project" value="InterPro"/>
</dbReference>
<evidence type="ECO:0000313" key="5">
    <source>
        <dbReference type="Proteomes" id="UP000250235"/>
    </source>
</evidence>
<dbReference type="EMBL" id="KV007791">
    <property type="protein sequence ID" value="KZV30861.1"/>
    <property type="molecule type" value="Genomic_DNA"/>
</dbReference>
<dbReference type="GO" id="GO:0009959">
    <property type="term" value="P:negative gravitropism"/>
    <property type="evidence" value="ECO:0007669"/>
    <property type="project" value="InterPro"/>
</dbReference>
<evidence type="ECO:0000256" key="1">
    <source>
        <dbReference type="SAM" id="Coils"/>
    </source>
</evidence>
<evidence type="ECO:0000259" key="2">
    <source>
        <dbReference type="Pfam" id="PF04859"/>
    </source>
</evidence>
<organism evidence="4 5">
    <name type="scientific">Dorcoceras hygrometricum</name>
    <dbReference type="NCBI Taxonomy" id="472368"/>
    <lineage>
        <taxon>Eukaryota</taxon>
        <taxon>Viridiplantae</taxon>
        <taxon>Streptophyta</taxon>
        <taxon>Embryophyta</taxon>
        <taxon>Tracheophyta</taxon>
        <taxon>Spermatophyta</taxon>
        <taxon>Magnoliopsida</taxon>
        <taxon>eudicotyledons</taxon>
        <taxon>Gunneridae</taxon>
        <taxon>Pentapetalae</taxon>
        <taxon>asterids</taxon>
        <taxon>lamiids</taxon>
        <taxon>Lamiales</taxon>
        <taxon>Gesneriaceae</taxon>
        <taxon>Didymocarpoideae</taxon>
        <taxon>Trichosporeae</taxon>
        <taxon>Loxocarpinae</taxon>
        <taxon>Dorcoceras</taxon>
    </lineage>
</organism>
<dbReference type="Pfam" id="PF24994">
    <property type="entry name" value="GIL1_IRKI_C"/>
    <property type="match status" value="1"/>
</dbReference>
<dbReference type="InterPro" id="IPR040225">
    <property type="entry name" value="GIL1-like"/>
</dbReference>
<dbReference type="OrthoDB" id="1915848at2759"/>
<reference evidence="4 5" key="1">
    <citation type="journal article" date="2015" name="Proc. Natl. Acad. Sci. U.S.A.">
        <title>The resurrection genome of Boea hygrometrica: A blueprint for survival of dehydration.</title>
        <authorList>
            <person name="Xiao L."/>
            <person name="Yang G."/>
            <person name="Zhang L."/>
            <person name="Yang X."/>
            <person name="Zhao S."/>
            <person name="Ji Z."/>
            <person name="Zhou Q."/>
            <person name="Hu M."/>
            <person name="Wang Y."/>
            <person name="Chen M."/>
            <person name="Xu Y."/>
            <person name="Jin H."/>
            <person name="Xiao X."/>
            <person name="Hu G."/>
            <person name="Bao F."/>
            <person name="Hu Y."/>
            <person name="Wan P."/>
            <person name="Li L."/>
            <person name="Deng X."/>
            <person name="Kuang T."/>
            <person name="Xiang C."/>
            <person name="Zhu J.K."/>
            <person name="Oliver M.J."/>
            <person name="He Y."/>
        </authorList>
    </citation>
    <scope>NUCLEOTIDE SEQUENCE [LARGE SCALE GENOMIC DNA]</scope>
    <source>
        <strain evidence="5">cv. XS01</strain>
    </source>
</reference>
<feature type="domain" description="GIL1/IRKI C-terminal" evidence="3">
    <location>
        <begin position="394"/>
        <end position="449"/>
    </location>
</feature>
<gene>
    <name evidence="4" type="ORF">F511_37094</name>
</gene>
<evidence type="ECO:0000259" key="3">
    <source>
        <dbReference type="Pfam" id="PF24994"/>
    </source>
</evidence>
<sequence length="451" mass="51332">MDPDKRSAIAPSENRLSHTLAKVLHIRAGTGIAPDDGIVNSKCHGNMKKDQMKSSLVPSLNDERGELKDMVAKEAFLAQLFAGISSVKAAYAQLQFAQSPYDADGIQSADQTVVSELKNLSRLKQYYSKKQLNTMSPAINLRLMEIQEQTSQLKTYEITSKKLKSQLNLKNSEIASLKHKLAEANKYNKLLEKRLISIEQLMIPKSISICSSTPSHFISYYRQALKSTQAFTCLLINEMESASWDLDTAATLVEPGISVWKSKQRSYAFESFVCREMFDGFNYRDFCTPNESLLEHKDCPSQYLVKFMEMKSLKLEDYLAWKPRSNFAKFYRIKYLKLINPKMEKYLFGNVDQCYLVESGGIPETPFFSAFSEMVKHIWLLHCLALSFDPKVSIFQAKKGCRFSEVYMESLNDEVFLLSDGLLKTDPRVGFSVFPGFIISKTVIQCQVYLC</sequence>